<dbReference type="AlphaFoldDB" id="A0AAV6VZ41"/>
<keyword evidence="2" id="KW-1185">Reference proteome</keyword>
<evidence type="ECO:0000313" key="1">
    <source>
        <dbReference type="EMBL" id="KAG8201892.1"/>
    </source>
</evidence>
<sequence length="108" mass="12087">MEEEWPCPDTTDQEVYLDKWLEPVHVDTGRANKNKAELGRIFFGGVCQTAFVLGCDGVRCTMNSPLKTLSGFDSHPPNAFINENGYTSVTHSALYCALKPYFTPKRNP</sequence>
<dbReference type="EMBL" id="JAFNEN010000002">
    <property type="protein sequence ID" value="KAG8201892.1"/>
    <property type="molecule type" value="Genomic_DNA"/>
</dbReference>
<evidence type="ECO:0000313" key="2">
    <source>
        <dbReference type="Proteomes" id="UP000827092"/>
    </source>
</evidence>
<comment type="caution">
    <text evidence="1">The sequence shown here is derived from an EMBL/GenBank/DDBJ whole genome shotgun (WGS) entry which is preliminary data.</text>
</comment>
<dbReference type="Proteomes" id="UP000827092">
    <property type="component" value="Unassembled WGS sequence"/>
</dbReference>
<accession>A0AAV6VZ41</accession>
<organism evidence="1 2">
    <name type="scientific">Oedothorax gibbosus</name>
    <dbReference type="NCBI Taxonomy" id="931172"/>
    <lineage>
        <taxon>Eukaryota</taxon>
        <taxon>Metazoa</taxon>
        <taxon>Ecdysozoa</taxon>
        <taxon>Arthropoda</taxon>
        <taxon>Chelicerata</taxon>
        <taxon>Arachnida</taxon>
        <taxon>Araneae</taxon>
        <taxon>Araneomorphae</taxon>
        <taxon>Entelegynae</taxon>
        <taxon>Araneoidea</taxon>
        <taxon>Linyphiidae</taxon>
        <taxon>Erigoninae</taxon>
        <taxon>Oedothorax</taxon>
    </lineage>
</organism>
<protein>
    <submittedName>
        <fullName evidence="1">Uncharacterized protein</fullName>
    </submittedName>
</protein>
<name>A0AAV6VZ41_9ARAC</name>
<proteinExistence type="predicted"/>
<reference evidence="1 2" key="1">
    <citation type="journal article" date="2022" name="Nat. Ecol. Evol.">
        <title>A masculinizing supergene underlies an exaggerated male reproductive morph in a spider.</title>
        <authorList>
            <person name="Hendrickx F."/>
            <person name="De Corte Z."/>
            <person name="Sonet G."/>
            <person name="Van Belleghem S.M."/>
            <person name="Kostlbacher S."/>
            <person name="Vangestel C."/>
        </authorList>
    </citation>
    <scope>NUCLEOTIDE SEQUENCE [LARGE SCALE GENOMIC DNA]</scope>
    <source>
        <strain evidence="1">W744_W776</strain>
    </source>
</reference>
<gene>
    <name evidence="1" type="ORF">JTE90_027371</name>
</gene>